<keyword evidence="9" id="KW-0067">ATP-binding</keyword>
<dbReference type="SUPFAM" id="SSF55874">
    <property type="entry name" value="ATPase domain of HSP90 chaperone/DNA topoisomerase II/histidine kinase"/>
    <property type="match status" value="1"/>
</dbReference>
<dbReference type="InterPro" id="IPR011006">
    <property type="entry name" value="CheY-like_superfamily"/>
</dbReference>
<dbReference type="CDD" id="cd16922">
    <property type="entry name" value="HATPase_EvgS-ArcB-TorS-like"/>
    <property type="match status" value="1"/>
</dbReference>
<dbReference type="Pfam" id="PF02518">
    <property type="entry name" value="HATPase_c"/>
    <property type="match status" value="1"/>
</dbReference>
<evidence type="ECO:0000259" key="17">
    <source>
        <dbReference type="PROSITE" id="PS50110"/>
    </source>
</evidence>
<feature type="domain" description="Response regulatory" evidence="17">
    <location>
        <begin position="494"/>
        <end position="609"/>
    </location>
</feature>
<gene>
    <name evidence="18" type="primary">luxQ_1</name>
    <name evidence="18" type="ORF">PSM7751_00612</name>
</gene>
<evidence type="ECO:0000313" key="18">
    <source>
        <dbReference type="EMBL" id="SLN19028.1"/>
    </source>
</evidence>
<dbReference type="InterPro" id="IPR003594">
    <property type="entry name" value="HATPase_dom"/>
</dbReference>
<evidence type="ECO:0000256" key="4">
    <source>
        <dbReference type="ARBA" id="ARBA00022553"/>
    </source>
</evidence>
<dbReference type="AlphaFoldDB" id="A0A1X6YFH6"/>
<dbReference type="PRINTS" id="PR00344">
    <property type="entry name" value="BCTRLSENSOR"/>
</dbReference>
<reference evidence="18 19" key="1">
    <citation type="submission" date="2017-03" db="EMBL/GenBank/DDBJ databases">
        <authorList>
            <person name="Afonso C.L."/>
            <person name="Miller P.J."/>
            <person name="Scott M.A."/>
            <person name="Spackman E."/>
            <person name="Goraichik I."/>
            <person name="Dimitrov K.M."/>
            <person name="Suarez D.L."/>
            <person name="Swayne D.E."/>
        </authorList>
    </citation>
    <scope>NUCLEOTIDE SEQUENCE [LARGE SCALE GENOMIC DNA]</scope>
    <source>
        <strain evidence="18 19">CECT 7751</strain>
    </source>
</reference>
<keyword evidence="4 13" id="KW-0597">Phosphoprotein</keyword>
<feature type="domain" description="Histidine kinase" evidence="16">
    <location>
        <begin position="248"/>
        <end position="469"/>
    </location>
</feature>
<evidence type="ECO:0000256" key="12">
    <source>
        <dbReference type="ARBA" id="ARBA00023136"/>
    </source>
</evidence>
<evidence type="ECO:0000256" key="14">
    <source>
        <dbReference type="SAM" id="Coils"/>
    </source>
</evidence>
<accession>A0A1X6YFH6</accession>
<organism evidence="18 19">
    <name type="scientific">Pseudooceanicola marinus</name>
    <dbReference type="NCBI Taxonomy" id="396013"/>
    <lineage>
        <taxon>Bacteria</taxon>
        <taxon>Pseudomonadati</taxon>
        <taxon>Pseudomonadota</taxon>
        <taxon>Alphaproteobacteria</taxon>
        <taxon>Rhodobacterales</taxon>
        <taxon>Paracoccaceae</taxon>
        <taxon>Pseudooceanicola</taxon>
    </lineage>
</organism>
<dbReference type="SUPFAM" id="SSF52172">
    <property type="entry name" value="CheY-like"/>
    <property type="match status" value="1"/>
</dbReference>
<dbReference type="PROSITE" id="PS50109">
    <property type="entry name" value="HIS_KIN"/>
    <property type="match status" value="1"/>
</dbReference>
<dbReference type="PANTHER" id="PTHR45339">
    <property type="entry name" value="HYBRID SIGNAL TRANSDUCTION HISTIDINE KINASE J"/>
    <property type="match status" value="1"/>
</dbReference>
<keyword evidence="7" id="KW-0547">Nucleotide-binding</keyword>
<evidence type="ECO:0000256" key="5">
    <source>
        <dbReference type="ARBA" id="ARBA00022679"/>
    </source>
</evidence>
<proteinExistence type="predicted"/>
<keyword evidence="19" id="KW-1185">Reference proteome</keyword>
<evidence type="ECO:0000256" key="9">
    <source>
        <dbReference type="ARBA" id="ARBA00022840"/>
    </source>
</evidence>
<keyword evidence="10 15" id="KW-1133">Transmembrane helix</keyword>
<dbReference type="Proteomes" id="UP000193963">
    <property type="component" value="Unassembled WGS sequence"/>
</dbReference>
<dbReference type="EMBL" id="FWFN01000001">
    <property type="protein sequence ID" value="SLN19028.1"/>
    <property type="molecule type" value="Genomic_DNA"/>
</dbReference>
<keyword evidence="5 18" id="KW-0808">Transferase</keyword>
<name>A0A1X6YFH6_9RHOB</name>
<feature type="coiled-coil region" evidence="14">
    <location>
        <begin position="214"/>
        <end position="241"/>
    </location>
</feature>
<dbReference type="SMART" id="SM00388">
    <property type="entry name" value="HisKA"/>
    <property type="match status" value="1"/>
</dbReference>
<dbReference type="InterPro" id="IPR003661">
    <property type="entry name" value="HisK_dim/P_dom"/>
</dbReference>
<dbReference type="InterPro" id="IPR001789">
    <property type="entry name" value="Sig_transdc_resp-reg_receiver"/>
</dbReference>
<evidence type="ECO:0000259" key="16">
    <source>
        <dbReference type="PROSITE" id="PS50109"/>
    </source>
</evidence>
<dbReference type="FunFam" id="1.10.287.130:FF:000004">
    <property type="entry name" value="Ethylene receptor 1"/>
    <property type="match status" value="1"/>
</dbReference>
<dbReference type="PROSITE" id="PS50110">
    <property type="entry name" value="RESPONSE_REGULATORY"/>
    <property type="match status" value="1"/>
</dbReference>
<dbReference type="GO" id="GO:0005524">
    <property type="term" value="F:ATP binding"/>
    <property type="evidence" value="ECO:0007669"/>
    <property type="project" value="UniProtKB-KW"/>
</dbReference>
<protein>
    <recommendedName>
        <fullName evidence="3">histidine kinase</fullName>
        <ecNumber evidence="3">2.7.13.3</ecNumber>
    </recommendedName>
</protein>
<keyword evidence="14" id="KW-0175">Coiled coil</keyword>
<evidence type="ECO:0000256" key="8">
    <source>
        <dbReference type="ARBA" id="ARBA00022777"/>
    </source>
</evidence>
<feature type="transmembrane region" description="Helical" evidence="15">
    <location>
        <begin position="93"/>
        <end position="119"/>
    </location>
</feature>
<feature type="transmembrane region" description="Helical" evidence="15">
    <location>
        <begin position="179"/>
        <end position="201"/>
    </location>
</feature>
<dbReference type="EC" id="2.7.13.3" evidence="3"/>
<evidence type="ECO:0000256" key="2">
    <source>
        <dbReference type="ARBA" id="ARBA00004370"/>
    </source>
</evidence>
<dbReference type="Gene3D" id="3.30.565.10">
    <property type="entry name" value="Histidine kinase-like ATPase, C-terminal domain"/>
    <property type="match status" value="1"/>
</dbReference>
<evidence type="ECO:0000256" key="6">
    <source>
        <dbReference type="ARBA" id="ARBA00022692"/>
    </source>
</evidence>
<dbReference type="SMART" id="SM00387">
    <property type="entry name" value="HATPase_c"/>
    <property type="match status" value="1"/>
</dbReference>
<feature type="transmembrane region" description="Helical" evidence="15">
    <location>
        <begin position="125"/>
        <end position="142"/>
    </location>
</feature>
<dbReference type="InterPro" id="IPR004358">
    <property type="entry name" value="Sig_transdc_His_kin-like_C"/>
</dbReference>
<dbReference type="FunFam" id="3.30.565.10:FF:000010">
    <property type="entry name" value="Sensor histidine kinase RcsC"/>
    <property type="match status" value="1"/>
</dbReference>
<feature type="modified residue" description="4-aspartylphosphate" evidence="13">
    <location>
        <position position="543"/>
    </location>
</feature>
<evidence type="ECO:0000256" key="3">
    <source>
        <dbReference type="ARBA" id="ARBA00012438"/>
    </source>
</evidence>
<dbReference type="PANTHER" id="PTHR45339:SF1">
    <property type="entry name" value="HYBRID SIGNAL TRANSDUCTION HISTIDINE KINASE J"/>
    <property type="match status" value="1"/>
</dbReference>
<dbReference type="GO" id="GO:0016020">
    <property type="term" value="C:membrane"/>
    <property type="evidence" value="ECO:0007669"/>
    <property type="project" value="UniProtKB-SubCell"/>
</dbReference>
<dbReference type="InterPro" id="IPR036097">
    <property type="entry name" value="HisK_dim/P_sf"/>
</dbReference>
<dbReference type="Pfam" id="PF00072">
    <property type="entry name" value="Response_reg"/>
    <property type="match status" value="1"/>
</dbReference>
<dbReference type="SMART" id="SM00448">
    <property type="entry name" value="REC"/>
    <property type="match status" value="1"/>
</dbReference>
<dbReference type="InterPro" id="IPR005467">
    <property type="entry name" value="His_kinase_dom"/>
</dbReference>
<evidence type="ECO:0000256" key="7">
    <source>
        <dbReference type="ARBA" id="ARBA00022741"/>
    </source>
</evidence>
<comment type="subcellular location">
    <subcellularLocation>
        <location evidence="2">Membrane</location>
    </subcellularLocation>
</comment>
<dbReference type="Gene3D" id="1.10.287.130">
    <property type="match status" value="1"/>
</dbReference>
<dbReference type="CDD" id="cd00082">
    <property type="entry name" value="HisKA"/>
    <property type="match status" value="1"/>
</dbReference>
<keyword evidence="6 15" id="KW-0812">Transmembrane</keyword>
<keyword evidence="8 18" id="KW-0418">Kinase</keyword>
<dbReference type="GO" id="GO:0000155">
    <property type="term" value="F:phosphorelay sensor kinase activity"/>
    <property type="evidence" value="ECO:0007669"/>
    <property type="project" value="InterPro"/>
</dbReference>
<dbReference type="RefSeq" id="WP_232618117.1">
    <property type="nucleotide sequence ID" value="NZ_FWFN01000001.1"/>
</dbReference>
<evidence type="ECO:0000256" key="13">
    <source>
        <dbReference type="PROSITE-ProRule" id="PRU00169"/>
    </source>
</evidence>
<keyword evidence="12 15" id="KW-0472">Membrane</keyword>
<dbReference type="SUPFAM" id="SSF47384">
    <property type="entry name" value="Homodimeric domain of signal transducing histidine kinase"/>
    <property type="match status" value="1"/>
</dbReference>
<evidence type="ECO:0000256" key="11">
    <source>
        <dbReference type="ARBA" id="ARBA00023012"/>
    </source>
</evidence>
<comment type="catalytic activity">
    <reaction evidence="1">
        <text>ATP + protein L-histidine = ADP + protein N-phospho-L-histidine.</text>
        <dbReference type="EC" id="2.7.13.3"/>
    </reaction>
</comment>
<dbReference type="Pfam" id="PF00512">
    <property type="entry name" value="HisKA"/>
    <property type="match status" value="1"/>
</dbReference>
<dbReference type="CDD" id="cd17546">
    <property type="entry name" value="REC_hyHK_CKI1_RcsC-like"/>
    <property type="match status" value="1"/>
</dbReference>
<dbReference type="InterPro" id="IPR036890">
    <property type="entry name" value="HATPase_C_sf"/>
</dbReference>
<feature type="transmembrane region" description="Helical" evidence="15">
    <location>
        <begin position="154"/>
        <end position="173"/>
    </location>
</feature>
<evidence type="ECO:0000256" key="1">
    <source>
        <dbReference type="ARBA" id="ARBA00000085"/>
    </source>
</evidence>
<sequence>MTQRLTASTADQPSFEEKYGPRPLFERYAHARLRQLLLRQIATAIGAAAVWYFVGAIAAAFCVGITLLGEGIDALTLKFALARSKQGRPLPPLLKLTALSAALQSATIAACVLLLLFGAPTGEPVLIALCFLMAATINAGFVMSHHPLASRAKLVILACAIPIYVAHVLSSPAPLDSVFWVHMLEVLLLGYLAYTFAGFGLRSWRKRLLNERQLMEFTAYLEATNRELEAARLEAEASAQAKSAFLATMSHEIRTPLNAISGMGELLQNRDLDAEAGRYVTTIRDASKSLLRIVNDVLDFSRLDAGQLTLEHRPFSPRDTLEATKRLMQPLAEEKGLRFSLVLDGSLPAHAVSDETRLKQILMNLTSNAIKFTEEGEVNVHASATENDEGWRLRILVSDTGIGIPQDSLEKVFDPFYQGNNASTRRHGGTGLGLSISRVLARRMGGNLQILPAGPSTGTRLELTLQLEKAEQGFTGGETTEALPAASTPLPAMTVLIADDNAINRVLVEQFLKTSPVTVITAEDGRQAVETTRSRRPDVILMDLSMPELDGLDATREIRGLDSRQPYIIALTANAFSSDRDACMAAGMNDFLSKPLSQSDLHRALALAASAVELGD</sequence>
<keyword evidence="11" id="KW-0902">Two-component regulatory system</keyword>
<evidence type="ECO:0000313" key="19">
    <source>
        <dbReference type="Proteomes" id="UP000193963"/>
    </source>
</evidence>
<evidence type="ECO:0000256" key="10">
    <source>
        <dbReference type="ARBA" id="ARBA00022989"/>
    </source>
</evidence>
<evidence type="ECO:0000256" key="15">
    <source>
        <dbReference type="SAM" id="Phobius"/>
    </source>
</evidence>
<feature type="transmembrane region" description="Helical" evidence="15">
    <location>
        <begin position="58"/>
        <end position="81"/>
    </location>
</feature>
<dbReference type="Gene3D" id="3.40.50.2300">
    <property type="match status" value="1"/>
</dbReference>